<reference evidence="3" key="1">
    <citation type="journal article" date="2005" name="Nature">
        <title>The map-based sequence of the rice genome.</title>
        <authorList>
            <consortium name="International rice genome sequencing project (IRGSP)"/>
            <person name="Matsumoto T."/>
            <person name="Wu J."/>
            <person name="Kanamori H."/>
            <person name="Katayose Y."/>
            <person name="Fujisawa M."/>
            <person name="Namiki N."/>
            <person name="Mizuno H."/>
            <person name="Yamamoto K."/>
            <person name="Antonio B.A."/>
            <person name="Baba T."/>
            <person name="Sakata K."/>
            <person name="Nagamura Y."/>
            <person name="Aoki H."/>
            <person name="Arikawa K."/>
            <person name="Arita K."/>
            <person name="Bito T."/>
            <person name="Chiden Y."/>
            <person name="Fujitsuka N."/>
            <person name="Fukunaka R."/>
            <person name="Hamada M."/>
            <person name="Harada C."/>
            <person name="Hayashi A."/>
            <person name="Hijishita S."/>
            <person name="Honda M."/>
            <person name="Hosokawa S."/>
            <person name="Ichikawa Y."/>
            <person name="Idonuma A."/>
            <person name="Iijima M."/>
            <person name="Ikeda M."/>
            <person name="Ikeno M."/>
            <person name="Ito K."/>
            <person name="Ito S."/>
            <person name="Ito T."/>
            <person name="Ito Y."/>
            <person name="Ito Y."/>
            <person name="Iwabuchi A."/>
            <person name="Kamiya K."/>
            <person name="Karasawa W."/>
            <person name="Kurita K."/>
            <person name="Katagiri S."/>
            <person name="Kikuta A."/>
            <person name="Kobayashi H."/>
            <person name="Kobayashi N."/>
            <person name="Machita K."/>
            <person name="Maehara T."/>
            <person name="Masukawa M."/>
            <person name="Mizubayashi T."/>
            <person name="Mukai Y."/>
            <person name="Nagasaki H."/>
            <person name="Nagata Y."/>
            <person name="Naito S."/>
            <person name="Nakashima M."/>
            <person name="Nakama Y."/>
            <person name="Nakamichi Y."/>
            <person name="Nakamura M."/>
            <person name="Meguro A."/>
            <person name="Negishi M."/>
            <person name="Ohta I."/>
            <person name="Ohta T."/>
            <person name="Okamoto M."/>
            <person name="Ono N."/>
            <person name="Saji S."/>
            <person name="Sakaguchi M."/>
            <person name="Sakai K."/>
            <person name="Shibata M."/>
            <person name="Shimokawa T."/>
            <person name="Song J."/>
            <person name="Takazaki Y."/>
            <person name="Terasawa K."/>
            <person name="Tsugane M."/>
            <person name="Tsuji K."/>
            <person name="Ueda S."/>
            <person name="Waki K."/>
            <person name="Yamagata H."/>
            <person name="Yamamoto M."/>
            <person name="Yamamoto S."/>
            <person name="Yamane H."/>
            <person name="Yoshiki S."/>
            <person name="Yoshihara R."/>
            <person name="Yukawa K."/>
            <person name="Zhong H."/>
            <person name="Yano M."/>
            <person name="Yuan Q."/>
            <person name="Ouyang S."/>
            <person name="Liu J."/>
            <person name="Jones K.M."/>
            <person name="Gansberger K."/>
            <person name="Moffat K."/>
            <person name="Hill J."/>
            <person name="Bera J."/>
            <person name="Fadrosh D."/>
            <person name="Jin S."/>
            <person name="Johri S."/>
            <person name="Kim M."/>
            <person name="Overton L."/>
            <person name="Reardon M."/>
            <person name="Tsitrin T."/>
            <person name="Vuong H."/>
            <person name="Weaver B."/>
            <person name="Ciecko A."/>
            <person name="Tallon L."/>
            <person name="Jackson J."/>
            <person name="Pai G."/>
            <person name="Aken S.V."/>
            <person name="Utterback T."/>
            <person name="Reidmuller S."/>
            <person name="Feldblyum T."/>
            <person name="Hsiao J."/>
            <person name="Zismann V."/>
            <person name="Iobst S."/>
            <person name="de Vazeille A.R."/>
            <person name="Buell C.R."/>
            <person name="Ying K."/>
            <person name="Li Y."/>
            <person name="Lu T."/>
            <person name="Huang Y."/>
            <person name="Zhao Q."/>
            <person name="Feng Q."/>
            <person name="Zhang L."/>
            <person name="Zhu J."/>
            <person name="Weng Q."/>
            <person name="Mu J."/>
            <person name="Lu Y."/>
            <person name="Fan D."/>
            <person name="Liu Y."/>
            <person name="Guan J."/>
            <person name="Zhang Y."/>
            <person name="Yu S."/>
            <person name="Liu X."/>
            <person name="Zhang Y."/>
            <person name="Hong G."/>
            <person name="Han B."/>
            <person name="Choisne N."/>
            <person name="Demange N."/>
            <person name="Orjeda G."/>
            <person name="Samain S."/>
            <person name="Cattolico L."/>
            <person name="Pelletier E."/>
            <person name="Couloux A."/>
            <person name="Segurens B."/>
            <person name="Wincker P."/>
            <person name="D'Hont A."/>
            <person name="Scarpelli C."/>
            <person name="Weissenbach J."/>
            <person name="Salanoubat M."/>
            <person name="Quetier F."/>
            <person name="Yu Y."/>
            <person name="Kim H.R."/>
            <person name="Rambo T."/>
            <person name="Currie J."/>
            <person name="Collura K."/>
            <person name="Luo M."/>
            <person name="Yang T."/>
            <person name="Ammiraju J.S.S."/>
            <person name="Engler F."/>
            <person name="Soderlund C."/>
            <person name="Wing R.A."/>
            <person name="Palmer L.E."/>
            <person name="de la Bastide M."/>
            <person name="Spiegel L."/>
            <person name="Nascimento L."/>
            <person name="Zutavern T."/>
            <person name="O'Shaughnessy A."/>
            <person name="Dike S."/>
            <person name="Dedhia N."/>
            <person name="Preston R."/>
            <person name="Balija V."/>
            <person name="McCombie W.R."/>
            <person name="Chow T."/>
            <person name="Chen H."/>
            <person name="Chung M."/>
            <person name="Chen C."/>
            <person name="Shaw J."/>
            <person name="Wu H."/>
            <person name="Hsiao K."/>
            <person name="Chao Y."/>
            <person name="Chu M."/>
            <person name="Cheng C."/>
            <person name="Hour A."/>
            <person name="Lee P."/>
            <person name="Lin S."/>
            <person name="Lin Y."/>
            <person name="Liou J."/>
            <person name="Liu S."/>
            <person name="Hsing Y."/>
            <person name="Raghuvanshi S."/>
            <person name="Mohanty A."/>
            <person name="Bharti A.K."/>
            <person name="Gaur A."/>
            <person name="Gupta V."/>
            <person name="Kumar D."/>
            <person name="Ravi V."/>
            <person name="Vij S."/>
            <person name="Kapur A."/>
            <person name="Khurana P."/>
            <person name="Khurana P."/>
            <person name="Khurana J.P."/>
            <person name="Tyagi A.K."/>
            <person name="Gaikwad K."/>
            <person name="Singh A."/>
            <person name="Dalal V."/>
            <person name="Srivastava S."/>
            <person name="Dixit A."/>
            <person name="Pal A.K."/>
            <person name="Ghazi I.A."/>
            <person name="Yadav M."/>
            <person name="Pandit A."/>
            <person name="Bhargava A."/>
            <person name="Sureshbabu K."/>
            <person name="Batra K."/>
            <person name="Sharma T.R."/>
            <person name="Mohapatra T."/>
            <person name="Singh N.K."/>
            <person name="Messing J."/>
            <person name="Nelson A.B."/>
            <person name="Fuks G."/>
            <person name="Kavchok S."/>
            <person name="Keizer G."/>
            <person name="Linton E."/>
            <person name="Llaca V."/>
            <person name="Song R."/>
            <person name="Tanyolac B."/>
            <person name="Young S."/>
            <person name="Ho-Il K."/>
            <person name="Hahn J.H."/>
            <person name="Sangsakoo G."/>
            <person name="Vanavichit A."/>
            <person name="de Mattos Luiz.A.T."/>
            <person name="Zimmer P.D."/>
            <person name="Malone G."/>
            <person name="Dellagostin O."/>
            <person name="de Oliveira A.C."/>
            <person name="Bevan M."/>
            <person name="Bancroft I."/>
            <person name="Minx P."/>
            <person name="Cordum H."/>
            <person name="Wilson R."/>
            <person name="Cheng Z."/>
            <person name="Jin W."/>
            <person name="Jiang J."/>
            <person name="Leong S.A."/>
            <person name="Iwama H."/>
            <person name="Gojobori T."/>
            <person name="Itoh T."/>
            <person name="Niimura Y."/>
            <person name="Fujii Y."/>
            <person name="Habara T."/>
            <person name="Sakai H."/>
            <person name="Sato Y."/>
            <person name="Wilson G."/>
            <person name="Kumar K."/>
            <person name="McCouch S."/>
            <person name="Juretic N."/>
            <person name="Hoen D."/>
            <person name="Wright S."/>
            <person name="Bruskiewich R."/>
            <person name="Bureau T."/>
            <person name="Miyao A."/>
            <person name="Hirochika H."/>
            <person name="Nishikawa T."/>
            <person name="Kadowaki K."/>
            <person name="Sugiura M."/>
            <person name="Burr B."/>
            <person name="Sasaki T."/>
        </authorList>
    </citation>
    <scope>NUCLEOTIDE SEQUENCE [LARGE SCALE GENOMIC DNA]</scope>
    <source>
        <strain evidence="3">cv. Nipponbare</strain>
    </source>
</reference>
<dbReference type="EMBL" id="AP014959">
    <property type="protein sequence ID" value="BAS83564.1"/>
    <property type="molecule type" value="Genomic_DNA"/>
</dbReference>
<evidence type="ECO:0000313" key="2">
    <source>
        <dbReference type="EMBL" id="BAS83564.1"/>
    </source>
</evidence>
<dbReference type="Proteomes" id="UP000059680">
    <property type="component" value="Chromosome 3"/>
</dbReference>
<feature type="compositionally biased region" description="Low complexity" evidence="1">
    <location>
        <begin position="1"/>
        <end position="18"/>
    </location>
</feature>
<evidence type="ECO:0000313" key="3">
    <source>
        <dbReference type="Proteomes" id="UP000059680"/>
    </source>
</evidence>
<reference evidence="2 3" key="2">
    <citation type="journal article" date="2013" name="Plant Cell Physiol.">
        <title>Rice Annotation Project Database (RAP-DB): an integrative and interactive database for rice genomics.</title>
        <authorList>
            <person name="Sakai H."/>
            <person name="Lee S.S."/>
            <person name="Tanaka T."/>
            <person name="Numa H."/>
            <person name="Kim J."/>
            <person name="Kawahara Y."/>
            <person name="Wakimoto H."/>
            <person name="Yang C.C."/>
            <person name="Iwamoto M."/>
            <person name="Abe T."/>
            <person name="Yamada Y."/>
            <person name="Muto A."/>
            <person name="Inokuchi H."/>
            <person name="Ikemura T."/>
            <person name="Matsumoto T."/>
            <person name="Sasaki T."/>
            <person name="Itoh T."/>
        </authorList>
    </citation>
    <scope>NUCLEOTIDE SEQUENCE [LARGE SCALE GENOMIC DNA]</scope>
    <source>
        <strain evidence="3">cv. Nipponbare</strain>
    </source>
</reference>
<protein>
    <submittedName>
        <fullName evidence="2">Os03g0280550 protein</fullName>
    </submittedName>
</protein>
<organism evidence="2 3">
    <name type="scientific">Oryza sativa subsp. japonica</name>
    <name type="common">Rice</name>
    <dbReference type="NCBI Taxonomy" id="39947"/>
    <lineage>
        <taxon>Eukaryota</taxon>
        <taxon>Viridiplantae</taxon>
        <taxon>Streptophyta</taxon>
        <taxon>Embryophyta</taxon>
        <taxon>Tracheophyta</taxon>
        <taxon>Spermatophyta</taxon>
        <taxon>Magnoliopsida</taxon>
        <taxon>Liliopsida</taxon>
        <taxon>Poales</taxon>
        <taxon>Poaceae</taxon>
        <taxon>BOP clade</taxon>
        <taxon>Oryzoideae</taxon>
        <taxon>Oryzeae</taxon>
        <taxon>Oryzinae</taxon>
        <taxon>Oryza</taxon>
        <taxon>Oryza sativa</taxon>
    </lineage>
</organism>
<keyword evidence="3" id="KW-1185">Reference proteome</keyword>
<reference evidence="2 3" key="3">
    <citation type="journal article" date="2013" name="Rice">
        <title>Improvement of the Oryza sativa Nipponbare reference genome using next generation sequence and optical map data.</title>
        <authorList>
            <person name="Kawahara Y."/>
            <person name="de la Bastide M."/>
            <person name="Hamilton J.P."/>
            <person name="Kanamori H."/>
            <person name="McCombie W.R."/>
            <person name="Ouyang S."/>
            <person name="Schwartz D.C."/>
            <person name="Tanaka T."/>
            <person name="Wu J."/>
            <person name="Zhou S."/>
            <person name="Childs K.L."/>
            <person name="Davidson R.M."/>
            <person name="Lin H."/>
            <person name="Quesada-Ocampo L."/>
            <person name="Vaillancourt B."/>
            <person name="Sakai H."/>
            <person name="Lee S.S."/>
            <person name="Kim J."/>
            <person name="Numa H."/>
            <person name="Itoh T."/>
            <person name="Buell C.R."/>
            <person name="Matsumoto T."/>
        </authorList>
    </citation>
    <scope>NUCLEOTIDE SEQUENCE [LARGE SCALE GENOMIC DNA]</scope>
    <source>
        <strain evidence="3">cv. Nipponbare</strain>
    </source>
</reference>
<accession>A0A0P0VWP7</accession>
<feature type="region of interest" description="Disordered" evidence="1">
    <location>
        <begin position="1"/>
        <end position="22"/>
    </location>
</feature>
<proteinExistence type="predicted"/>
<evidence type="ECO:0000256" key="1">
    <source>
        <dbReference type="SAM" id="MobiDB-lite"/>
    </source>
</evidence>
<dbReference type="PaxDb" id="39947-A0A0P0VWP7"/>
<dbReference type="AlphaFoldDB" id="A0A0P0VWP7"/>
<sequence length="112" mass="11093">MAMATLTTTGTSATAASARSEVVDSAVSPPRRCSSSFVLSILIATGKFGSRGAHDGAAAPRRCVCAEGGGDGGLAAARLLLVVAPEGEATVFSRWASGQRVGATVGQWVVAG</sequence>
<name>A0A0P0VWP7_ORYSJ</name>
<gene>
    <name evidence="2" type="ordered locus">Os03g0280550</name>
    <name evidence="2" type="ORF">OSNPB_030280550</name>
</gene>
<dbReference type="InParanoid" id="A0A0P0VWP7"/>